<reference evidence="7" key="2">
    <citation type="journal article" date="2020" name="Microbiol. Resour. Announc.">
        <title>Complete Genome Sequence of Faecalibacillus intestinalis JCM 34082, Isolated from Feces from a Healthy Japanese Female.</title>
        <authorList>
            <person name="Sakamoto M."/>
            <person name="Ikeyama N."/>
            <person name="Toyoda A."/>
            <person name="Murakami T."/>
            <person name="Mori H."/>
            <person name="Ohkuma M."/>
        </authorList>
    </citation>
    <scope>NUCLEOTIDE SEQUENCE</scope>
    <source>
        <strain evidence="7">14EGH31</strain>
    </source>
</reference>
<evidence type="ECO:0000313" key="9">
    <source>
        <dbReference type="EMBL" id="PST40897.1"/>
    </source>
</evidence>
<evidence type="ECO:0000256" key="4">
    <source>
        <dbReference type="ARBA" id="ARBA00023163"/>
    </source>
</evidence>
<dbReference type="Gene3D" id="3.40.190.10">
    <property type="entry name" value="Periplasmic binding protein-like II"/>
    <property type="match status" value="2"/>
</dbReference>
<dbReference type="RefSeq" id="WP_022001065.1">
    <property type="nucleotide sequence ID" value="NZ_AP024085.1"/>
</dbReference>
<keyword evidence="4" id="KW-0804">Transcription</keyword>
<dbReference type="InterPro" id="IPR005119">
    <property type="entry name" value="LysR_subst-bd"/>
</dbReference>
<dbReference type="InterPro" id="IPR036390">
    <property type="entry name" value="WH_DNA-bd_sf"/>
</dbReference>
<dbReference type="Proteomes" id="UP000240974">
    <property type="component" value="Unassembled WGS sequence"/>
</dbReference>
<keyword evidence="3" id="KW-0238">DNA-binding</keyword>
<dbReference type="KEGG" id="fit:Fi14EGH31_08050"/>
<keyword evidence="10" id="KW-1185">Reference proteome</keyword>
<accession>A0A2T3G041</accession>
<reference evidence="9 10" key="1">
    <citation type="journal article" date="2019" name="Int. J. Syst. Evol. Microbiol.">
        <title>Faecalibacillus intestinalis gen. nov., sp. nov. and Faecalibacillus faecis sp. nov., isolated from human faeces.</title>
        <authorList>
            <person name="Seo B."/>
            <person name="Jeon K."/>
            <person name="Baek I."/>
            <person name="Lee Y.M."/>
            <person name="Baek K."/>
            <person name="Ko G."/>
        </authorList>
    </citation>
    <scope>NUCLEOTIDE SEQUENCE [LARGE SCALE GENOMIC DNA]</scope>
    <source>
        <strain evidence="9 10">SNUG30099</strain>
    </source>
</reference>
<evidence type="ECO:0000256" key="1">
    <source>
        <dbReference type="ARBA" id="ARBA00009437"/>
    </source>
</evidence>
<gene>
    <name evidence="7" type="primary">alsR_1</name>
    <name evidence="9" type="ORF">C7U54_07725</name>
    <name evidence="7" type="ORF">Fi14EGH31_08050</name>
    <name evidence="8" type="ORF">LJD74_12245</name>
</gene>
<keyword evidence="5" id="KW-0175">Coiled coil</keyword>
<dbReference type="FunFam" id="1.10.10.10:FF:000001">
    <property type="entry name" value="LysR family transcriptional regulator"/>
    <property type="match status" value="1"/>
</dbReference>
<dbReference type="CDD" id="cd05466">
    <property type="entry name" value="PBP2_LTTR_substrate"/>
    <property type="match status" value="1"/>
</dbReference>
<evidence type="ECO:0000313" key="11">
    <source>
        <dbReference type="Proteomes" id="UP000593842"/>
    </source>
</evidence>
<evidence type="ECO:0000256" key="2">
    <source>
        <dbReference type="ARBA" id="ARBA00023015"/>
    </source>
</evidence>
<dbReference type="Pfam" id="PF03466">
    <property type="entry name" value="LysR_substrate"/>
    <property type="match status" value="1"/>
</dbReference>
<comment type="similarity">
    <text evidence="1">Belongs to the LysR transcriptional regulatory family.</text>
</comment>
<dbReference type="PRINTS" id="PR00039">
    <property type="entry name" value="HTHLYSR"/>
</dbReference>
<organism evidence="9 10">
    <name type="scientific">Faecalibacillus intestinalis</name>
    <dbReference type="NCBI Taxonomy" id="1982626"/>
    <lineage>
        <taxon>Bacteria</taxon>
        <taxon>Bacillati</taxon>
        <taxon>Bacillota</taxon>
        <taxon>Erysipelotrichia</taxon>
        <taxon>Erysipelotrichales</taxon>
        <taxon>Coprobacillaceae</taxon>
        <taxon>Faecalibacillus</taxon>
    </lineage>
</organism>
<dbReference type="EMBL" id="JAJDKQ010000030">
    <property type="protein sequence ID" value="MCB8562755.1"/>
    <property type="molecule type" value="Genomic_DNA"/>
</dbReference>
<dbReference type="AlphaFoldDB" id="A0A2T3G041"/>
<dbReference type="GO" id="GO:0003700">
    <property type="term" value="F:DNA-binding transcription factor activity"/>
    <property type="evidence" value="ECO:0007669"/>
    <property type="project" value="InterPro"/>
</dbReference>
<evidence type="ECO:0000313" key="8">
    <source>
        <dbReference type="EMBL" id="MCB8562755.1"/>
    </source>
</evidence>
<feature type="coiled-coil region" evidence="5">
    <location>
        <begin position="65"/>
        <end position="92"/>
    </location>
</feature>
<keyword evidence="2" id="KW-0805">Transcription regulation</keyword>
<dbReference type="PANTHER" id="PTHR30126">
    <property type="entry name" value="HTH-TYPE TRANSCRIPTIONAL REGULATOR"/>
    <property type="match status" value="1"/>
</dbReference>
<evidence type="ECO:0000313" key="7">
    <source>
        <dbReference type="EMBL" id="BCL57093.1"/>
    </source>
</evidence>
<dbReference type="Proteomes" id="UP001197827">
    <property type="component" value="Unassembled WGS sequence"/>
</dbReference>
<dbReference type="Gene3D" id="1.10.10.10">
    <property type="entry name" value="Winged helix-like DNA-binding domain superfamily/Winged helix DNA-binding domain"/>
    <property type="match status" value="1"/>
</dbReference>
<dbReference type="EMBL" id="AP024085">
    <property type="protein sequence ID" value="BCL57093.1"/>
    <property type="molecule type" value="Genomic_DNA"/>
</dbReference>
<reference evidence="8" key="4">
    <citation type="submission" date="2021-10" db="EMBL/GenBank/DDBJ databases">
        <title>Collection of gut derived symbiotic bacterial strains cultured from healthy donors.</title>
        <authorList>
            <person name="Lin H."/>
            <person name="Littmann E."/>
            <person name="Kohout C."/>
            <person name="Pamer E.G."/>
        </authorList>
    </citation>
    <scope>NUCLEOTIDE SEQUENCE</scope>
    <source>
        <strain evidence="8">DFI.5.2</strain>
    </source>
</reference>
<dbReference type="PANTHER" id="PTHR30126:SF40">
    <property type="entry name" value="HTH-TYPE TRANSCRIPTIONAL REGULATOR GLTR"/>
    <property type="match status" value="1"/>
</dbReference>
<dbReference type="PROSITE" id="PS50931">
    <property type="entry name" value="HTH_LYSR"/>
    <property type="match status" value="1"/>
</dbReference>
<evidence type="ECO:0000256" key="3">
    <source>
        <dbReference type="ARBA" id="ARBA00023125"/>
    </source>
</evidence>
<dbReference type="Proteomes" id="UP000593842">
    <property type="component" value="Chromosome"/>
</dbReference>
<protein>
    <submittedName>
        <fullName evidence="9">LysR family transcriptional regulator</fullName>
    </submittedName>
</protein>
<evidence type="ECO:0000259" key="6">
    <source>
        <dbReference type="PROSITE" id="PS50931"/>
    </source>
</evidence>
<dbReference type="SUPFAM" id="SSF46785">
    <property type="entry name" value="Winged helix' DNA-binding domain"/>
    <property type="match status" value="1"/>
</dbReference>
<dbReference type="Pfam" id="PF00126">
    <property type="entry name" value="HTH_1"/>
    <property type="match status" value="1"/>
</dbReference>
<dbReference type="InterPro" id="IPR000847">
    <property type="entry name" value="LysR_HTH_N"/>
</dbReference>
<sequence>MFKQVIYYFMAVVEEGSFSKAAKKYYLSQSAISQQITKLEKDLGFSLFNRKTYCPTLTKEGKRYYDLAKRLIDDYNNEYEDIKENLQKDVLTIGITGPFEKQHIPFIVRSFKENHDVSIDIKAFNLLTCMEKLNEREIDLGFGLTNNFKKYPDLIYQTIHHSHICVVTSLEHPLSHKEYLTIEDIKNEPLIILSKKQGEEYYHDYMESFRLDGMIPYIKKEVDDLNEYMMAISLGEGIGLTATEVINENDQVVAIPLKESHHHADYAVGYHRDNEKKAIQQFMKYVEDYFRL</sequence>
<dbReference type="InterPro" id="IPR036388">
    <property type="entry name" value="WH-like_DNA-bd_sf"/>
</dbReference>
<evidence type="ECO:0000256" key="5">
    <source>
        <dbReference type="SAM" id="Coils"/>
    </source>
</evidence>
<name>A0A2T3G041_9FIRM</name>
<dbReference type="SUPFAM" id="SSF53850">
    <property type="entry name" value="Periplasmic binding protein-like II"/>
    <property type="match status" value="1"/>
</dbReference>
<dbReference type="GeneID" id="70579244"/>
<proteinExistence type="inferred from homology"/>
<dbReference type="EMBL" id="PYLQ01000009">
    <property type="protein sequence ID" value="PST40897.1"/>
    <property type="molecule type" value="Genomic_DNA"/>
</dbReference>
<evidence type="ECO:0000313" key="10">
    <source>
        <dbReference type="Proteomes" id="UP000240974"/>
    </source>
</evidence>
<feature type="domain" description="HTH lysR-type" evidence="6">
    <location>
        <begin position="1"/>
        <end position="58"/>
    </location>
</feature>
<reference evidence="11" key="3">
    <citation type="submission" date="2020-09" db="EMBL/GenBank/DDBJ databases">
        <title>Complete genome sequencing of Faecalibacillus intestinalis strain 14EGH31.</title>
        <authorList>
            <person name="Sakamoto M."/>
            <person name="Murakami T."/>
            <person name="Mori H."/>
        </authorList>
    </citation>
    <scope>NUCLEOTIDE SEQUENCE [LARGE SCALE GENOMIC DNA]</scope>
    <source>
        <strain evidence="11">14EGH31</strain>
    </source>
</reference>
<dbReference type="GO" id="GO:0000976">
    <property type="term" value="F:transcription cis-regulatory region binding"/>
    <property type="evidence" value="ECO:0007669"/>
    <property type="project" value="TreeGrafter"/>
</dbReference>